<dbReference type="AlphaFoldDB" id="A0A917DBX0"/>
<evidence type="ECO:0000256" key="1">
    <source>
        <dbReference type="SAM" id="SignalP"/>
    </source>
</evidence>
<gene>
    <name evidence="2" type="ORF">GCM10011335_29710</name>
</gene>
<dbReference type="Proteomes" id="UP000613160">
    <property type="component" value="Unassembled WGS sequence"/>
</dbReference>
<dbReference type="RefSeq" id="WP_244640208.1">
    <property type="nucleotide sequence ID" value="NZ_BMJJ01000007.1"/>
</dbReference>
<keyword evidence="1" id="KW-0732">Signal</keyword>
<feature type="signal peptide" evidence="1">
    <location>
        <begin position="1"/>
        <end position="23"/>
    </location>
</feature>
<proteinExistence type="predicted"/>
<evidence type="ECO:0000313" key="3">
    <source>
        <dbReference type="Proteomes" id="UP000613160"/>
    </source>
</evidence>
<organism evidence="2 3">
    <name type="scientific">Aureimonas glaciei</name>
    <dbReference type="NCBI Taxonomy" id="1776957"/>
    <lineage>
        <taxon>Bacteria</taxon>
        <taxon>Pseudomonadati</taxon>
        <taxon>Pseudomonadota</taxon>
        <taxon>Alphaproteobacteria</taxon>
        <taxon>Hyphomicrobiales</taxon>
        <taxon>Aurantimonadaceae</taxon>
        <taxon>Aureimonas</taxon>
    </lineage>
</organism>
<feature type="chain" id="PRO_5037064746" evidence="1">
    <location>
        <begin position="24"/>
        <end position="138"/>
    </location>
</feature>
<keyword evidence="3" id="KW-1185">Reference proteome</keyword>
<dbReference type="EMBL" id="BMJJ01000007">
    <property type="protein sequence ID" value="GGD24825.1"/>
    <property type="molecule type" value="Genomic_DNA"/>
</dbReference>
<reference evidence="2" key="1">
    <citation type="journal article" date="2014" name="Int. J. Syst. Evol. Microbiol.">
        <title>Complete genome sequence of Corynebacterium casei LMG S-19264T (=DSM 44701T), isolated from a smear-ripened cheese.</title>
        <authorList>
            <consortium name="US DOE Joint Genome Institute (JGI-PGF)"/>
            <person name="Walter F."/>
            <person name="Albersmeier A."/>
            <person name="Kalinowski J."/>
            <person name="Ruckert C."/>
        </authorList>
    </citation>
    <scope>NUCLEOTIDE SEQUENCE</scope>
    <source>
        <strain evidence="2">CGMCC 1.15493</strain>
    </source>
</reference>
<reference evidence="2" key="2">
    <citation type="submission" date="2020-09" db="EMBL/GenBank/DDBJ databases">
        <authorList>
            <person name="Sun Q."/>
            <person name="Zhou Y."/>
        </authorList>
    </citation>
    <scope>NUCLEOTIDE SEQUENCE</scope>
    <source>
        <strain evidence="2">CGMCC 1.15493</strain>
    </source>
</reference>
<protein>
    <submittedName>
        <fullName evidence="2">Uncharacterized protein</fullName>
    </submittedName>
</protein>
<name>A0A917DBX0_9HYPH</name>
<evidence type="ECO:0000313" key="2">
    <source>
        <dbReference type="EMBL" id="GGD24825.1"/>
    </source>
</evidence>
<sequence>MRFLPRAALTTAFVLGFQPLAHADSYTAISNTAMSITGDIEMDDFSITFANGTSMELSDLVADHFVVDGRNVPASVYRVADPADPELENGNTLCGNGAVTYMASWGTGRDMTLAVFTGDEAPESDAEMCASYSYEIIG</sequence>
<accession>A0A917DBX0</accession>
<comment type="caution">
    <text evidence="2">The sequence shown here is derived from an EMBL/GenBank/DDBJ whole genome shotgun (WGS) entry which is preliminary data.</text>
</comment>